<feature type="compositionally biased region" description="Basic and acidic residues" evidence="1">
    <location>
        <begin position="48"/>
        <end position="57"/>
    </location>
</feature>
<comment type="caution">
    <text evidence="2">The sequence shown here is derived from an EMBL/GenBank/DDBJ whole genome shotgun (WGS) entry which is preliminary data.</text>
</comment>
<keyword evidence="3" id="KW-1185">Reference proteome</keyword>
<dbReference type="InterPro" id="IPR020534">
    <property type="entry name" value="Uncharacterised_YqxA"/>
</dbReference>
<protein>
    <submittedName>
        <fullName evidence="2">DUF3679 domain-containing protein</fullName>
    </submittedName>
</protein>
<gene>
    <name evidence="2" type="ORF">H7C18_02410</name>
</gene>
<reference evidence="2 3" key="1">
    <citation type="submission" date="2020-08" db="EMBL/GenBank/DDBJ databases">
        <title>Cohnella phylogeny.</title>
        <authorList>
            <person name="Dunlap C."/>
        </authorList>
    </citation>
    <scope>NUCLEOTIDE SEQUENCE [LARGE SCALE GENOMIC DNA]</scope>
    <source>
        <strain evidence="2 3">CBP 2801</strain>
    </source>
</reference>
<evidence type="ECO:0000313" key="3">
    <source>
        <dbReference type="Proteomes" id="UP000564644"/>
    </source>
</evidence>
<feature type="region of interest" description="Disordered" evidence="1">
    <location>
        <begin position="44"/>
        <end position="94"/>
    </location>
</feature>
<proteinExistence type="predicted"/>
<feature type="compositionally biased region" description="Low complexity" evidence="1">
    <location>
        <begin position="59"/>
        <end position="70"/>
    </location>
</feature>
<evidence type="ECO:0000313" key="2">
    <source>
        <dbReference type="EMBL" id="MBB6729747.1"/>
    </source>
</evidence>
<name>A0A7X0SGX0_9BACL</name>
<dbReference type="AlphaFoldDB" id="A0A7X0SGX0"/>
<organism evidence="2 3">
    <name type="scientific">Cohnella zeiphila</name>
    <dbReference type="NCBI Taxonomy" id="2761120"/>
    <lineage>
        <taxon>Bacteria</taxon>
        <taxon>Bacillati</taxon>
        <taxon>Bacillota</taxon>
        <taxon>Bacilli</taxon>
        <taxon>Bacillales</taxon>
        <taxon>Paenibacillaceae</taxon>
        <taxon>Cohnella</taxon>
    </lineage>
</organism>
<evidence type="ECO:0000256" key="1">
    <source>
        <dbReference type="SAM" id="MobiDB-lite"/>
    </source>
</evidence>
<sequence length="131" mass="13556">MARDGIKLLLAGALLLFAVMFGMELASSGISNVYGPVDPSAATAAKQQADDIKKETGKAGANADASGNADQGWYGKEPDGISVSGADDPRIPRLDHKPVVDRIAGGTADLLQSVSKKGIQLISKLFSKTTE</sequence>
<accession>A0A7X0SGX0</accession>
<dbReference type="RefSeq" id="WP_185127409.1">
    <property type="nucleotide sequence ID" value="NZ_JACJVO010000002.1"/>
</dbReference>
<dbReference type="Proteomes" id="UP000564644">
    <property type="component" value="Unassembled WGS sequence"/>
</dbReference>
<dbReference type="EMBL" id="JACJVO010000002">
    <property type="protein sequence ID" value="MBB6729747.1"/>
    <property type="molecule type" value="Genomic_DNA"/>
</dbReference>
<dbReference type="Pfam" id="PF12438">
    <property type="entry name" value="DUF3679"/>
    <property type="match status" value="1"/>
</dbReference>